<protein>
    <submittedName>
        <fullName evidence="1">Uncharacterized protein</fullName>
    </submittedName>
</protein>
<comment type="caution">
    <text evidence="1">The sequence shown here is derived from an EMBL/GenBank/DDBJ whole genome shotgun (WGS) entry which is preliminary data.</text>
</comment>
<evidence type="ECO:0000313" key="1">
    <source>
        <dbReference type="EMBL" id="PCF55325.1"/>
    </source>
</evidence>
<gene>
    <name evidence="1" type="ORF">B5C08_06660</name>
</gene>
<evidence type="ECO:0000313" key="2">
    <source>
        <dbReference type="Proteomes" id="UP000218335"/>
    </source>
</evidence>
<reference evidence="1 2" key="1">
    <citation type="journal article" date="2017" name="PLoS ONE">
        <title>Development of a real-time PCR for detection of Staphylococcus pseudintermedius using a novel automated comparison of whole-genome sequences.</title>
        <authorList>
            <person name="Verstappen K.M."/>
            <person name="Huijbregts L."/>
            <person name="Spaninks M."/>
            <person name="Wagenaar J.A."/>
            <person name="Fluit A.C."/>
            <person name="Duim B."/>
        </authorList>
    </citation>
    <scope>NUCLEOTIDE SEQUENCE [LARGE SCALE GENOMIC DNA]</scope>
    <source>
        <strain evidence="1 2">215070706401-1</strain>
    </source>
</reference>
<proteinExistence type="predicted"/>
<name>A0A2A4GY08_9STAP</name>
<dbReference type="EMBL" id="MWUU01000007">
    <property type="protein sequence ID" value="PCF55325.1"/>
    <property type="molecule type" value="Genomic_DNA"/>
</dbReference>
<accession>A0A2A4GY08</accession>
<dbReference type="InterPro" id="IPR036388">
    <property type="entry name" value="WH-like_DNA-bd_sf"/>
</dbReference>
<organism evidence="1 2">
    <name type="scientific">Staphylococcus delphini</name>
    <dbReference type="NCBI Taxonomy" id="53344"/>
    <lineage>
        <taxon>Bacteria</taxon>
        <taxon>Bacillati</taxon>
        <taxon>Bacillota</taxon>
        <taxon>Bacilli</taxon>
        <taxon>Bacillales</taxon>
        <taxon>Staphylococcaceae</taxon>
        <taxon>Staphylococcus</taxon>
        <taxon>Staphylococcus intermedius group</taxon>
    </lineage>
</organism>
<dbReference type="AlphaFoldDB" id="A0A2A4GY08"/>
<dbReference type="RefSeq" id="WP_019165861.1">
    <property type="nucleotide sequence ID" value="NZ_CP094734.1"/>
</dbReference>
<dbReference type="GeneID" id="77323886"/>
<dbReference type="Gene3D" id="1.10.10.10">
    <property type="entry name" value="Winged helix-like DNA-binding domain superfamily/Winged helix DNA-binding domain"/>
    <property type="match status" value="1"/>
</dbReference>
<sequence>MNQPYRLLSIYTDLIAGKTVNKAKLANEWEVSKRTIQRDIAHIRNFMYERCEWFVIENPIVYDTDNDSYYLNQSIQKTEPHFTFLRLNKIEKQKIFVKFEVNMNMWDFFRKKYALNKYSSNGETVIASLHITEEEALVMSFKYRGQIRLLEPETVKQKLIYDIAHLQSFYKSGKAEQ</sequence>
<dbReference type="Proteomes" id="UP000218335">
    <property type="component" value="Unassembled WGS sequence"/>
</dbReference>